<organism evidence="4 5">
    <name type="scientific">Actinomadura rubrobrunea</name>
    <dbReference type="NCBI Taxonomy" id="115335"/>
    <lineage>
        <taxon>Bacteria</taxon>
        <taxon>Bacillati</taxon>
        <taxon>Actinomycetota</taxon>
        <taxon>Actinomycetes</taxon>
        <taxon>Streptosporangiales</taxon>
        <taxon>Thermomonosporaceae</taxon>
        <taxon>Actinomadura</taxon>
    </lineage>
</organism>
<sequence>MAITQHPPARRRRHPRRRHAGLPAQDGLAALLRPHLDSVIDEITREIRAQVPEYAQPPDSEAGRRMRRTIAATIEHFVATVGGDAPDWDALTAAYARLGAREARRGRGLDGLQTAIRLSSQVACRRFIDQAYRLGWPRETLALLTDSLFLLLGKVANAAAEGYAAVQEDMATERERLRGRLRDLLVNDPPTSLDALADLARAADWEAPRTIGVVALRTPVGTASRVVPPTILAAWDDAAPYLVVPDPDGPGQDRVLAALLDRHPGVLGPTVPLNQGAVSLRWARRGVALMERGLLPAGGVVRCVENLATLAAASCEELVGPAAARYLGPLMTLPPPRRRSMAETLLTYLNCGDNAVAAGETLHVHPQTVRYRIRAVQELYGGEISTPGTRLDLMIALHAYLRYAADDPSGRSPN</sequence>
<feature type="domain" description="PucR-like N-terminal" evidence="3">
    <location>
        <begin position="22"/>
        <end position="186"/>
    </location>
</feature>
<dbReference type="InterPro" id="IPR058663">
    <property type="entry name" value="PucR-like_N"/>
</dbReference>
<gene>
    <name evidence="4" type="ORF">Arub01_57490</name>
</gene>
<name>A0A9W6Q2U8_9ACTN</name>
<protein>
    <submittedName>
        <fullName evidence="4">Fis family transcriptional regulator</fullName>
    </submittedName>
</protein>
<dbReference type="RefSeq" id="WP_227023401.1">
    <property type="nucleotide sequence ID" value="NZ_BSRZ01000025.1"/>
</dbReference>
<dbReference type="Pfam" id="PF13556">
    <property type="entry name" value="HTH_30"/>
    <property type="match status" value="1"/>
</dbReference>
<dbReference type="Pfam" id="PF25906">
    <property type="entry name" value="PucR-like_N"/>
    <property type="match status" value="1"/>
</dbReference>
<dbReference type="PANTHER" id="PTHR33744:SF1">
    <property type="entry name" value="DNA-BINDING TRANSCRIPTIONAL ACTIVATOR ADER"/>
    <property type="match status" value="1"/>
</dbReference>
<reference evidence="4" key="1">
    <citation type="submission" date="2023-02" db="EMBL/GenBank/DDBJ databases">
        <title>Actinomadura rubrobrunea NBRC 14622.</title>
        <authorList>
            <person name="Ichikawa N."/>
            <person name="Sato H."/>
            <person name="Tonouchi N."/>
        </authorList>
    </citation>
    <scope>NUCLEOTIDE SEQUENCE</scope>
    <source>
        <strain evidence="4">NBRC 14622</strain>
    </source>
</reference>
<evidence type="ECO:0000259" key="2">
    <source>
        <dbReference type="Pfam" id="PF13556"/>
    </source>
</evidence>
<evidence type="ECO:0000259" key="3">
    <source>
        <dbReference type="Pfam" id="PF25906"/>
    </source>
</evidence>
<dbReference type="InterPro" id="IPR042070">
    <property type="entry name" value="PucR_C-HTH_sf"/>
</dbReference>
<dbReference type="Proteomes" id="UP001165124">
    <property type="component" value="Unassembled WGS sequence"/>
</dbReference>
<evidence type="ECO:0000313" key="4">
    <source>
        <dbReference type="EMBL" id="GLW67506.1"/>
    </source>
</evidence>
<feature type="domain" description="PucR C-terminal helix-turn-helix" evidence="2">
    <location>
        <begin position="342"/>
        <end position="399"/>
    </location>
</feature>
<dbReference type="InterPro" id="IPR025736">
    <property type="entry name" value="PucR_C-HTH_dom"/>
</dbReference>
<dbReference type="InterPro" id="IPR051448">
    <property type="entry name" value="CdaR-like_regulators"/>
</dbReference>
<dbReference type="PANTHER" id="PTHR33744">
    <property type="entry name" value="CARBOHYDRATE DIACID REGULATOR"/>
    <property type="match status" value="1"/>
</dbReference>
<proteinExistence type="predicted"/>
<feature type="compositionally biased region" description="Basic residues" evidence="1">
    <location>
        <begin position="8"/>
        <end position="20"/>
    </location>
</feature>
<comment type="caution">
    <text evidence="4">The sequence shown here is derived from an EMBL/GenBank/DDBJ whole genome shotgun (WGS) entry which is preliminary data.</text>
</comment>
<dbReference type="AlphaFoldDB" id="A0A9W6Q2U8"/>
<keyword evidence="5" id="KW-1185">Reference proteome</keyword>
<evidence type="ECO:0000313" key="5">
    <source>
        <dbReference type="Proteomes" id="UP001165124"/>
    </source>
</evidence>
<dbReference type="Gene3D" id="1.10.10.2840">
    <property type="entry name" value="PucR C-terminal helix-turn-helix domain"/>
    <property type="match status" value="1"/>
</dbReference>
<feature type="region of interest" description="Disordered" evidence="1">
    <location>
        <begin position="1"/>
        <end position="25"/>
    </location>
</feature>
<accession>A0A9W6Q2U8</accession>
<dbReference type="EMBL" id="BSRZ01000025">
    <property type="protein sequence ID" value="GLW67506.1"/>
    <property type="molecule type" value="Genomic_DNA"/>
</dbReference>
<evidence type="ECO:0000256" key="1">
    <source>
        <dbReference type="SAM" id="MobiDB-lite"/>
    </source>
</evidence>